<evidence type="ECO:0000313" key="3">
    <source>
        <dbReference type="Proteomes" id="UP001500171"/>
    </source>
</evidence>
<sequence>MIKRMLLPLINRLIHYSTTQRYGIVIGIFIIISVIIYYAFIQSVTDNYRLEQHNEALLKDEIVQLNQQIADYPTLNDLQQYLSHQQSLLADHTTLSIQQLTHQIAQQLSKYNQQLINFEYDDTQQWIMLNYRVTGRYHEFIGFLQQLSTQSLNIVINTLSISPKSASIVCDFQIKQSHTNEVALW</sequence>
<dbReference type="EMBL" id="BAABHY010000001">
    <property type="protein sequence ID" value="GAA5104888.1"/>
    <property type="molecule type" value="Genomic_DNA"/>
</dbReference>
<dbReference type="Proteomes" id="UP001500171">
    <property type="component" value="Unassembled WGS sequence"/>
</dbReference>
<reference evidence="3" key="1">
    <citation type="journal article" date="2019" name="Int. J. Syst. Evol. Microbiol.">
        <title>The Global Catalogue of Microorganisms (GCM) 10K type strain sequencing project: providing services to taxonomists for standard genome sequencing and annotation.</title>
        <authorList>
            <consortium name="The Broad Institute Genomics Platform"/>
            <consortium name="The Broad Institute Genome Sequencing Center for Infectious Disease"/>
            <person name="Wu L."/>
            <person name="Ma J."/>
        </authorList>
    </citation>
    <scope>NUCLEOTIDE SEQUENCE [LARGE SCALE GENOMIC DNA]</scope>
    <source>
        <strain evidence="3">JCM 18050</strain>
    </source>
</reference>
<evidence type="ECO:0000313" key="2">
    <source>
        <dbReference type="EMBL" id="GAA5104888.1"/>
    </source>
</evidence>
<protein>
    <submittedName>
        <fullName evidence="2">Uncharacterized protein</fullName>
    </submittedName>
</protein>
<feature type="transmembrane region" description="Helical" evidence="1">
    <location>
        <begin position="21"/>
        <end position="40"/>
    </location>
</feature>
<accession>A0ABP9N376</accession>
<comment type="caution">
    <text evidence="2">The sequence shown here is derived from an EMBL/GenBank/DDBJ whole genome shotgun (WGS) entry which is preliminary data.</text>
</comment>
<keyword evidence="1" id="KW-0812">Transmembrane</keyword>
<keyword evidence="3" id="KW-1185">Reference proteome</keyword>
<gene>
    <name evidence="2" type="ORF">GCM10023211_03170</name>
</gene>
<keyword evidence="1" id="KW-0472">Membrane</keyword>
<proteinExistence type="predicted"/>
<keyword evidence="1" id="KW-1133">Transmembrane helix</keyword>
<evidence type="ECO:0000256" key="1">
    <source>
        <dbReference type="SAM" id="Phobius"/>
    </source>
</evidence>
<organism evidence="2 3">
    <name type="scientific">Orbus sasakiae</name>
    <dbReference type="NCBI Taxonomy" id="1078475"/>
    <lineage>
        <taxon>Bacteria</taxon>
        <taxon>Pseudomonadati</taxon>
        <taxon>Pseudomonadota</taxon>
        <taxon>Gammaproteobacteria</taxon>
        <taxon>Orbales</taxon>
        <taxon>Orbaceae</taxon>
        <taxon>Orbus</taxon>
    </lineage>
</organism>
<name>A0ABP9N376_9GAMM</name>